<evidence type="ECO:0000259" key="2">
    <source>
        <dbReference type="Pfam" id="PF00561"/>
    </source>
</evidence>
<protein>
    <submittedName>
        <fullName evidence="3">Alpha/beta hydrolase fold protein</fullName>
    </submittedName>
</protein>
<reference evidence="4" key="2">
    <citation type="submission" date="2010-01" db="EMBL/GenBank/DDBJ databases">
        <title>The complete genome of Conexibacter woesei DSM 14684.</title>
        <authorList>
            <consortium name="US DOE Joint Genome Institute (JGI-PGF)"/>
            <person name="Lucas S."/>
            <person name="Copeland A."/>
            <person name="Lapidus A."/>
            <person name="Glavina del Rio T."/>
            <person name="Dalin E."/>
            <person name="Tice H."/>
            <person name="Bruce D."/>
            <person name="Goodwin L."/>
            <person name="Pitluck S."/>
            <person name="Kyrpides N."/>
            <person name="Mavromatis K."/>
            <person name="Ivanova N."/>
            <person name="Mikhailova N."/>
            <person name="Chertkov O."/>
            <person name="Brettin T."/>
            <person name="Detter J.C."/>
            <person name="Han C."/>
            <person name="Larimer F."/>
            <person name="Land M."/>
            <person name="Hauser L."/>
            <person name="Markowitz V."/>
            <person name="Cheng J.-F."/>
            <person name="Hugenholtz P."/>
            <person name="Woyke T."/>
            <person name="Wu D."/>
            <person name="Pukall R."/>
            <person name="Steenblock K."/>
            <person name="Schneider S."/>
            <person name="Klenk H.-P."/>
            <person name="Eisen J.A."/>
        </authorList>
    </citation>
    <scope>NUCLEOTIDE SEQUENCE [LARGE SCALE GENOMIC DNA]</scope>
    <source>
        <strain evidence="4">DSM 14684 / CIP 108061 / JCM 11494 / NBRC 100937 / ID131577</strain>
    </source>
</reference>
<organism evidence="3 4">
    <name type="scientific">Conexibacter woesei (strain DSM 14684 / CCUG 47730 / CIP 108061 / JCM 11494 / NBRC 100937 / ID131577)</name>
    <dbReference type="NCBI Taxonomy" id="469383"/>
    <lineage>
        <taxon>Bacteria</taxon>
        <taxon>Bacillati</taxon>
        <taxon>Actinomycetota</taxon>
        <taxon>Thermoleophilia</taxon>
        <taxon>Solirubrobacterales</taxon>
        <taxon>Conexibacteraceae</taxon>
        <taxon>Conexibacter</taxon>
    </lineage>
</organism>
<dbReference type="InterPro" id="IPR000639">
    <property type="entry name" value="Epox_hydrolase-like"/>
</dbReference>
<dbReference type="OrthoDB" id="3371334at2"/>
<dbReference type="HOGENOM" id="CLU_020336_13_2_11"/>
<evidence type="ECO:0000313" key="4">
    <source>
        <dbReference type="Proteomes" id="UP000008229"/>
    </source>
</evidence>
<dbReference type="Gene3D" id="3.40.50.1820">
    <property type="entry name" value="alpha/beta hydrolase"/>
    <property type="match status" value="1"/>
</dbReference>
<evidence type="ECO:0000256" key="1">
    <source>
        <dbReference type="ARBA" id="ARBA00022801"/>
    </source>
</evidence>
<dbReference type="PRINTS" id="PR00412">
    <property type="entry name" value="EPOXHYDRLASE"/>
</dbReference>
<dbReference type="InterPro" id="IPR000073">
    <property type="entry name" value="AB_hydrolase_1"/>
</dbReference>
<dbReference type="EMBL" id="CP001854">
    <property type="protein sequence ID" value="ADB49739.1"/>
    <property type="molecule type" value="Genomic_DNA"/>
</dbReference>
<dbReference type="eggNOG" id="COG2267">
    <property type="taxonomic scope" value="Bacteria"/>
</dbReference>
<dbReference type="AlphaFoldDB" id="D3FER5"/>
<keyword evidence="4" id="KW-1185">Reference proteome</keyword>
<sequence>MGRFELQEMRLHGHRIAYRAGGSGPVIVLVHGITSTSATWDAVMGPLSRRFTVIAPDLLGHGGSAKPRGDYSLGAYASGVRDLLVALGHERATFVGHSLGGGVAMQLAYQFPERCERLVLVGSGGLGREVSILLRASTLPGSDVVLPLLVNRYLLDAGRLAATLLGRVGLRAGTDVAEIARGHASLADRDARAAFIHTLRTIVDAGGQRVDARDRLYLAEHVPFLIVWGERDAIIPVRHGRDAHALVPSSRLEVFERAGHFPHVDEPARFIELLEDFVDTTEPATVEPEEWRELLRIGRAA</sequence>
<dbReference type="KEGG" id="cwo:Cwoe_1310"/>
<dbReference type="RefSeq" id="WP_012932790.1">
    <property type="nucleotide sequence ID" value="NC_013739.1"/>
</dbReference>
<proteinExistence type="predicted"/>
<dbReference type="InterPro" id="IPR050266">
    <property type="entry name" value="AB_hydrolase_sf"/>
</dbReference>
<dbReference type="PANTHER" id="PTHR43798:SF31">
    <property type="entry name" value="AB HYDROLASE SUPERFAMILY PROTEIN YCLE"/>
    <property type="match status" value="1"/>
</dbReference>
<feature type="domain" description="AB hydrolase-1" evidence="2">
    <location>
        <begin position="25"/>
        <end position="267"/>
    </location>
</feature>
<dbReference type="STRING" id="469383.Cwoe_1310"/>
<dbReference type="GO" id="GO:0016787">
    <property type="term" value="F:hydrolase activity"/>
    <property type="evidence" value="ECO:0007669"/>
    <property type="project" value="UniProtKB-KW"/>
</dbReference>
<dbReference type="Pfam" id="PF00561">
    <property type="entry name" value="Abhydrolase_1"/>
    <property type="match status" value="1"/>
</dbReference>
<keyword evidence="1 3" id="KW-0378">Hydrolase</keyword>
<dbReference type="InterPro" id="IPR029058">
    <property type="entry name" value="AB_hydrolase_fold"/>
</dbReference>
<gene>
    <name evidence="3" type="ordered locus">Cwoe_1310</name>
</gene>
<reference evidence="3 4" key="1">
    <citation type="journal article" date="2010" name="Stand. Genomic Sci.">
        <title>Complete genome sequence of Conexibacter woesei type strain (ID131577).</title>
        <authorList>
            <person name="Pukall R."/>
            <person name="Lapidus A."/>
            <person name="Glavina Del Rio T."/>
            <person name="Copeland A."/>
            <person name="Tice H."/>
            <person name="Cheng J.-F."/>
            <person name="Lucas S."/>
            <person name="Chen F."/>
            <person name="Nolan M."/>
            <person name="Bruce D."/>
            <person name="Goodwin L."/>
            <person name="Pitluck S."/>
            <person name="Mavromatis K."/>
            <person name="Ivanova N."/>
            <person name="Ovchinnikova G."/>
            <person name="Pati A."/>
            <person name="Chen A."/>
            <person name="Palaniappan K."/>
            <person name="Land M."/>
            <person name="Hauser L."/>
            <person name="Chang Y.-J."/>
            <person name="Jeffries C.D."/>
            <person name="Chain P."/>
            <person name="Meincke L."/>
            <person name="Sims D."/>
            <person name="Brettin T."/>
            <person name="Detter J.C."/>
            <person name="Rohde M."/>
            <person name="Goeker M."/>
            <person name="Bristow J."/>
            <person name="Eisen J.A."/>
            <person name="Markowitz V."/>
            <person name="Kyrpides N.C."/>
            <person name="Klenk H.-P."/>
            <person name="Hugenholtz P."/>
        </authorList>
    </citation>
    <scope>NUCLEOTIDE SEQUENCE [LARGE SCALE GENOMIC DNA]</scope>
    <source>
        <strain evidence="4">DSM 14684 / CIP 108061 / JCM 11494 / NBRC 100937 / ID131577</strain>
    </source>
</reference>
<dbReference type="PANTHER" id="PTHR43798">
    <property type="entry name" value="MONOACYLGLYCEROL LIPASE"/>
    <property type="match status" value="1"/>
</dbReference>
<name>D3FER5_CONWI</name>
<evidence type="ECO:0000313" key="3">
    <source>
        <dbReference type="EMBL" id="ADB49739.1"/>
    </source>
</evidence>
<dbReference type="Proteomes" id="UP000008229">
    <property type="component" value="Chromosome"/>
</dbReference>
<dbReference type="SUPFAM" id="SSF53474">
    <property type="entry name" value="alpha/beta-Hydrolases"/>
    <property type="match status" value="1"/>
</dbReference>
<dbReference type="GO" id="GO:0016020">
    <property type="term" value="C:membrane"/>
    <property type="evidence" value="ECO:0007669"/>
    <property type="project" value="TreeGrafter"/>
</dbReference>
<accession>D3FER5</accession>
<dbReference type="PRINTS" id="PR00111">
    <property type="entry name" value="ABHYDROLASE"/>
</dbReference>